<dbReference type="GeneID" id="79828425"/>
<evidence type="ECO:0000259" key="3">
    <source>
        <dbReference type="Pfam" id="PF00588"/>
    </source>
</evidence>
<proteinExistence type="predicted"/>
<name>A0A4R8MMI6_LEPME</name>
<evidence type="ECO:0000313" key="5">
    <source>
        <dbReference type="Proteomes" id="UP000294684"/>
    </source>
</evidence>
<sequence>MQYIHSPQDPRLADYQLLKAKEETSDKFIADHEKTAVRLLNSSLSVESVFCMPKYWEKHKELILSRIPDVNRCFIADKQVFEETIGFSVHQGFMAVGYQKWSELSKATAPILFVNSIVDSENIGSIIRSAAAFGIKTILFDNKSASPYLRRSVRVSMGSLFQIQLVRTYNSTETINTLKETGHTILSLSLPREGKILSSKIQSIYETGKQTKFVLVLGNEAEGIESNILNLSDKLVYIPMKNQIDSLNVSHAFAVALSHLVDAPF</sequence>
<dbReference type="GO" id="GO:0003723">
    <property type="term" value="F:RNA binding"/>
    <property type="evidence" value="ECO:0007669"/>
    <property type="project" value="InterPro"/>
</dbReference>
<dbReference type="GO" id="GO:0006396">
    <property type="term" value="P:RNA processing"/>
    <property type="evidence" value="ECO:0007669"/>
    <property type="project" value="InterPro"/>
</dbReference>
<dbReference type="GO" id="GO:0008173">
    <property type="term" value="F:RNA methyltransferase activity"/>
    <property type="evidence" value="ECO:0007669"/>
    <property type="project" value="InterPro"/>
</dbReference>
<keyword evidence="1 4" id="KW-0489">Methyltransferase</keyword>
<dbReference type="Proteomes" id="UP000294684">
    <property type="component" value="Unassembled WGS sequence"/>
</dbReference>
<organism evidence="4 5">
    <name type="scientific">Leptospira meyeri</name>
    <dbReference type="NCBI Taxonomy" id="29508"/>
    <lineage>
        <taxon>Bacteria</taxon>
        <taxon>Pseudomonadati</taxon>
        <taxon>Spirochaetota</taxon>
        <taxon>Spirochaetia</taxon>
        <taxon>Leptospirales</taxon>
        <taxon>Leptospiraceae</taxon>
        <taxon>Leptospira</taxon>
    </lineage>
</organism>
<keyword evidence="2" id="KW-0808">Transferase</keyword>
<dbReference type="RefSeq" id="WP_004788205.1">
    <property type="nucleotide sequence ID" value="NZ_RQGE01000012.1"/>
</dbReference>
<evidence type="ECO:0000256" key="2">
    <source>
        <dbReference type="ARBA" id="ARBA00022679"/>
    </source>
</evidence>
<dbReference type="OrthoDB" id="9794400at2"/>
<dbReference type="GO" id="GO:0005829">
    <property type="term" value="C:cytosol"/>
    <property type="evidence" value="ECO:0007669"/>
    <property type="project" value="TreeGrafter"/>
</dbReference>
<dbReference type="InterPro" id="IPR029064">
    <property type="entry name" value="Ribosomal_eL30-like_sf"/>
</dbReference>
<feature type="domain" description="tRNA/rRNA methyltransferase SpoU type" evidence="3">
    <location>
        <begin position="111"/>
        <end position="257"/>
    </location>
</feature>
<dbReference type="PANTHER" id="PTHR46429">
    <property type="entry name" value="23S RRNA (GUANOSINE-2'-O-)-METHYLTRANSFERASE RLMB"/>
    <property type="match status" value="1"/>
</dbReference>
<dbReference type="SUPFAM" id="SSF75217">
    <property type="entry name" value="alpha/beta knot"/>
    <property type="match status" value="1"/>
</dbReference>
<dbReference type="Pfam" id="PF00588">
    <property type="entry name" value="SpoU_methylase"/>
    <property type="match status" value="1"/>
</dbReference>
<dbReference type="InterPro" id="IPR029026">
    <property type="entry name" value="tRNA_m1G_MTases_N"/>
</dbReference>
<keyword evidence="5" id="KW-1185">Reference proteome</keyword>
<dbReference type="InterPro" id="IPR001537">
    <property type="entry name" value="SpoU_MeTrfase"/>
</dbReference>
<dbReference type="AlphaFoldDB" id="A0A4R8MMI6"/>
<dbReference type="EMBL" id="SORO01000002">
    <property type="protein sequence ID" value="TDY68634.1"/>
    <property type="molecule type" value="Genomic_DNA"/>
</dbReference>
<dbReference type="CDD" id="cd18095">
    <property type="entry name" value="SpoU-like_rRNA-MTase"/>
    <property type="match status" value="1"/>
</dbReference>
<reference evidence="4 5" key="1">
    <citation type="submission" date="2019-03" db="EMBL/GenBank/DDBJ databases">
        <title>Genomic Encyclopedia of Archaeal and Bacterial Type Strains, Phase II (KMG-II): from individual species to whole genera.</title>
        <authorList>
            <person name="Goeker M."/>
        </authorList>
    </citation>
    <scope>NUCLEOTIDE SEQUENCE [LARGE SCALE GENOMIC DNA]</scope>
    <source>
        <strain evidence="4 5">DSM 21537</strain>
    </source>
</reference>
<dbReference type="PANTHER" id="PTHR46429:SF1">
    <property type="entry name" value="23S RRNA (GUANOSINE-2'-O-)-METHYLTRANSFERASE RLMB"/>
    <property type="match status" value="1"/>
</dbReference>
<comment type="caution">
    <text evidence="4">The sequence shown here is derived from an EMBL/GenBank/DDBJ whole genome shotgun (WGS) entry which is preliminary data.</text>
</comment>
<protein>
    <submittedName>
        <fullName evidence="4">tRNA G18 (Ribose-2'-O)-methylase SpoU</fullName>
    </submittedName>
</protein>
<accession>A0A4R8MMI6</accession>
<evidence type="ECO:0000256" key="1">
    <source>
        <dbReference type="ARBA" id="ARBA00022603"/>
    </source>
</evidence>
<dbReference type="Gene3D" id="3.40.1280.10">
    <property type="match status" value="1"/>
</dbReference>
<gene>
    <name evidence="4" type="ORF">CLV96_3150</name>
</gene>
<dbReference type="InterPro" id="IPR029028">
    <property type="entry name" value="Alpha/beta_knot_MTases"/>
</dbReference>
<dbReference type="GO" id="GO:0032259">
    <property type="term" value="P:methylation"/>
    <property type="evidence" value="ECO:0007669"/>
    <property type="project" value="UniProtKB-KW"/>
</dbReference>
<evidence type="ECO:0000313" key="4">
    <source>
        <dbReference type="EMBL" id="TDY68634.1"/>
    </source>
</evidence>
<dbReference type="SUPFAM" id="SSF55315">
    <property type="entry name" value="L30e-like"/>
    <property type="match status" value="1"/>
</dbReference>
<dbReference type="STRING" id="1193051.LEP1GSC017_0051"/>
<dbReference type="InterPro" id="IPR004441">
    <property type="entry name" value="rRNA_MeTrfase_TrmH"/>
</dbReference>